<dbReference type="InterPro" id="IPR058238">
    <property type="entry name" value="Lant_leader_dom"/>
</dbReference>
<evidence type="ECO:0000313" key="2">
    <source>
        <dbReference type="Proteomes" id="UP001304671"/>
    </source>
</evidence>
<comment type="caution">
    <text evidence="1">The sequence shown here is derived from an EMBL/GenBank/DDBJ whole genome shotgun (WGS) entry which is preliminary data.</text>
</comment>
<sequence length="65" mass="7135">MKKKQITFDKKLSLDRQIVSKLDATQMDALVGGSVNTATCVHTPKPKDAYEELNESKSCDACSCN</sequence>
<keyword evidence="2" id="KW-1185">Reference proteome</keyword>
<dbReference type="RefSeq" id="WP_323248682.1">
    <property type="nucleotide sequence ID" value="NZ_JAYFUL010000011.1"/>
</dbReference>
<accession>A0ABU5QMD8</accession>
<reference evidence="1 2" key="1">
    <citation type="submission" date="2023-12" db="EMBL/GenBank/DDBJ databases">
        <title>Novel species of the genus Arcicella isolated from rivers.</title>
        <authorList>
            <person name="Lu H."/>
        </authorList>
    </citation>
    <scope>NUCLEOTIDE SEQUENCE [LARGE SCALE GENOMIC DNA]</scope>
    <source>
        <strain evidence="1 2">LMG 21963</strain>
    </source>
</reference>
<gene>
    <name evidence="1" type="ORF">VB264_09140</name>
</gene>
<name>A0ABU5QMD8_9BACT</name>
<proteinExistence type="predicted"/>
<dbReference type="EMBL" id="JAYFUL010000011">
    <property type="protein sequence ID" value="MEA5257950.1"/>
    <property type="molecule type" value="Genomic_DNA"/>
</dbReference>
<dbReference type="NCBIfam" id="NF038153">
    <property type="entry name" value="lant_leader_L1a"/>
    <property type="match status" value="1"/>
</dbReference>
<dbReference type="Proteomes" id="UP001304671">
    <property type="component" value="Unassembled WGS sequence"/>
</dbReference>
<protein>
    <submittedName>
        <fullName evidence="1">Class I lanthipeptide</fullName>
    </submittedName>
</protein>
<organism evidence="1 2">
    <name type="scientific">Arcicella aquatica</name>
    <dbReference type="NCBI Taxonomy" id="217141"/>
    <lineage>
        <taxon>Bacteria</taxon>
        <taxon>Pseudomonadati</taxon>
        <taxon>Bacteroidota</taxon>
        <taxon>Cytophagia</taxon>
        <taxon>Cytophagales</taxon>
        <taxon>Flectobacillaceae</taxon>
        <taxon>Arcicella</taxon>
    </lineage>
</organism>
<evidence type="ECO:0000313" key="1">
    <source>
        <dbReference type="EMBL" id="MEA5257950.1"/>
    </source>
</evidence>